<name>A0ABX5LL55_9BACT</name>
<feature type="region of interest" description="Disordered" evidence="1">
    <location>
        <begin position="67"/>
        <end position="93"/>
    </location>
</feature>
<dbReference type="EMBL" id="QGHD01000017">
    <property type="protein sequence ID" value="PWK96051.1"/>
    <property type="molecule type" value="Genomic_DNA"/>
</dbReference>
<accession>A0ABX5LL55</accession>
<evidence type="ECO:0000256" key="1">
    <source>
        <dbReference type="SAM" id="MobiDB-lite"/>
    </source>
</evidence>
<evidence type="ECO:0000313" key="2">
    <source>
        <dbReference type="EMBL" id="PWK96051.1"/>
    </source>
</evidence>
<comment type="caution">
    <text evidence="2">The sequence shown here is derived from an EMBL/GenBank/DDBJ whole genome shotgun (WGS) entry which is preliminary data.</text>
</comment>
<evidence type="ECO:0008006" key="4">
    <source>
        <dbReference type="Google" id="ProtNLM"/>
    </source>
</evidence>
<proteinExistence type="predicted"/>
<dbReference type="RefSeq" id="WP_106198318.1">
    <property type="nucleotide sequence ID" value="NZ_JAXEIU010000040.1"/>
</dbReference>
<gene>
    <name evidence="2" type="ORF">B0H50_11719</name>
</gene>
<protein>
    <recommendedName>
        <fullName evidence="4">2-nitropropane dioxygenase</fullName>
    </recommendedName>
</protein>
<dbReference type="Proteomes" id="UP000245523">
    <property type="component" value="Unassembled WGS sequence"/>
</dbReference>
<sequence length="93" mass="10884">MNTQLEIECPMCLGTIIVDRETGKVLEHKEYKQEKQSLEDFLAKEKTRTADLDKKFAEAKEREKNRLSEIEKKFQAAKNNSDLKDPPPTIMWD</sequence>
<organism evidence="2 3">
    <name type="scientific">Hallerella porci</name>
    <dbReference type="NCBI Taxonomy" id="1945871"/>
    <lineage>
        <taxon>Bacteria</taxon>
        <taxon>Pseudomonadati</taxon>
        <taxon>Fibrobacterota</taxon>
        <taxon>Fibrobacteria</taxon>
        <taxon>Fibrobacterales</taxon>
        <taxon>Fibrobacteraceae</taxon>
        <taxon>Hallerella</taxon>
    </lineage>
</organism>
<evidence type="ECO:0000313" key="3">
    <source>
        <dbReference type="Proteomes" id="UP000245523"/>
    </source>
</evidence>
<reference evidence="2 3" key="1">
    <citation type="submission" date="2018-05" db="EMBL/GenBank/DDBJ databases">
        <title>Animal gut microbial communities from fecal samples from Wisconsin, USA.</title>
        <authorList>
            <person name="Neumann A."/>
        </authorList>
    </citation>
    <scope>NUCLEOTIDE SEQUENCE [LARGE SCALE GENOMIC DNA]</scope>
    <source>
        <strain evidence="2 3">UWS4</strain>
    </source>
</reference>
<keyword evidence="3" id="KW-1185">Reference proteome</keyword>